<comment type="caution">
    <text evidence="2">The sequence shown here is derived from an EMBL/GenBank/DDBJ whole genome shotgun (WGS) entry which is preliminary data.</text>
</comment>
<proteinExistence type="predicted"/>
<protein>
    <recommendedName>
        <fullName evidence="1">Mitochondrial splicing suppressor 51-like C-terminal domain-containing protein</fullName>
    </recommendedName>
</protein>
<dbReference type="InterPro" id="IPR046824">
    <property type="entry name" value="Mss51-like_C"/>
</dbReference>
<reference evidence="2" key="1">
    <citation type="submission" date="2023-03" db="EMBL/GenBank/DDBJ databases">
        <title>Massive genome expansion in bonnet fungi (Mycena s.s.) driven by repeated elements and novel gene families across ecological guilds.</title>
        <authorList>
            <consortium name="Lawrence Berkeley National Laboratory"/>
            <person name="Harder C.B."/>
            <person name="Miyauchi S."/>
            <person name="Viragh M."/>
            <person name="Kuo A."/>
            <person name="Thoen E."/>
            <person name="Andreopoulos B."/>
            <person name="Lu D."/>
            <person name="Skrede I."/>
            <person name="Drula E."/>
            <person name="Henrissat B."/>
            <person name="Morin E."/>
            <person name="Kohler A."/>
            <person name="Barry K."/>
            <person name="LaButti K."/>
            <person name="Morin E."/>
            <person name="Salamov A."/>
            <person name="Lipzen A."/>
            <person name="Mereny Z."/>
            <person name="Hegedus B."/>
            <person name="Baldrian P."/>
            <person name="Stursova M."/>
            <person name="Weitz H."/>
            <person name="Taylor A."/>
            <person name="Grigoriev I.V."/>
            <person name="Nagy L.G."/>
            <person name="Martin F."/>
            <person name="Kauserud H."/>
        </authorList>
    </citation>
    <scope>NUCLEOTIDE SEQUENCE</scope>
    <source>
        <strain evidence="2">CBHHK200</strain>
    </source>
</reference>
<dbReference type="EMBL" id="JARJCM010000068">
    <property type="protein sequence ID" value="KAJ7033036.1"/>
    <property type="molecule type" value="Genomic_DNA"/>
</dbReference>
<dbReference type="AlphaFoldDB" id="A0AAD6X330"/>
<keyword evidence="3" id="KW-1185">Reference proteome</keyword>
<dbReference type="Pfam" id="PF20179">
    <property type="entry name" value="MSS51_C"/>
    <property type="match status" value="1"/>
</dbReference>
<evidence type="ECO:0000259" key="1">
    <source>
        <dbReference type="Pfam" id="PF20179"/>
    </source>
</evidence>
<accession>A0AAD6X330</accession>
<name>A0AAD6X330_9AGAR</name>
<dbReference type="Proteomes" id="UP001218188">
    <property type="component" value="Unassembled WGS sequence"/>
</dbReference>
<dbReference type="PANTHER" id="PTHR47570">
    <property type="entry name" value="ZINC ION BINDING PROTEIN"/>
    <property type="match status" value="1"/>
</dbReference>
<sequence length="399" mass="45488">MPHLPYFHAQLTQFPWGRLERDGTVSHKFLQARFDVLDSDYRKAGFWAIPERANPHDNSDDLLLSNAARPFTDNTNLKGYTHGAMMLALEEWPSDVEGWKLQDESLIPHIFFTAQFPPPPRPRPGQVRDWKSWYEWRGLSLESPAAVLMDHVLTTYYLLTETLKVVDLQYPSNDRQVVDVHYLGMETELNYLPLFSELALLLPNTHMNLTIFSPATHNLLEHAKQRYPRSIAAREGPVWEYTAPRPTGGGSIAISLYHAPPLPPVARQMQLRPFKGVWQRSVIMLAPKDPDALVALNAGILSYSTWHEVVSCATMANIPFACTDYAQQSAQMCADHIPEWLNEAARSFRPDEDLHQKLVRQRTRPVTINPFHRPGQRPMSQVRSPNLGNGFICRIVGPE</sequence>
<organism evidence="2 3">
    <name type="scientific">Mycena alexandri</name>
    <dbReference type="NCBI Taxonomy" id="1745969"/>
    <lineage>
        <taxon>Eukaryota</taxon>
        <taxon>Fungi</taxon>
        <taxon>Dikarya</taxon>
        <taxon>Basidiomycota</taxon>
        <taxon>Agaricomycotina</taxon>
        <taxon>Agaricomycetes</taxon>
        <taxon>Agaricomycetidae</taxon>
        <taxon>Agaricales</taxon>
        <taxon>Marasmiineae</taxon>
        <taxon>Mycenaceae</taxon>
        <taxon>Mycena</taxon>
    </lineage>
</organism>
<dbReference type="PANTHER" id="PTHR47570:SF1">
    <property type="entry name" value="ZINC ION BINDING PROTEIN"/>
    <property type="match status" value="1"/>
</dbReference>
<gene>
    <name evidence="2" type="ORF">C8F04DRAFT_1105854</name>
</gene>
<feature type="domain" description="Mitochondrial splicing suppressor 51-like C-terminal" evidence="1">
    <location>
        <begin position="153"/>
        <end position="378"/>
    </location>
</feature>
<evidence type="ECO:0000313" key="2">
    <source>
        <dbReference type="EMBL" id="KAJ7033036.1"/>
    </source>
</evidence>
<evidence type="ECO:0000313" key="3">
    <source>
        <dbReference type="Proteomes" id="UP001218188"/>
    </source>
</evidence>